<feature type="compositionally biased region" description="Gly residues" evidence="1">
    <location>
        <begin position="313"/>
        <end position="322"/>
    </location>
</feature>
<feature type="compositionally biased region" description="Polar residues" evidence="1">
    <location>
        <begin position="1"/>
        <end position="12"/>
    </location>
</feature>
<reference evidence="4" key="1">
    <citation type="journal article" date="2018" name="Proc. Natl. Acad. Sci. U.S.A.">
        <title>Linking secondary metabolites to gene clusters through genome sequencing of six diverse Aspergillus species.</title>
        <authorList>
            <person name="Kaerboelling I."/>
            <person name="Vesth T.C."/>
            <person name="Frisvad J.C."/>
            <person name="Nybo J.L."/>
            <person name="Theobald S."/>
            <person name="Kuo A."/>
            <person name="Bowyer P."/>
            <person name="Matsuda Y."/>
            <person name="Mondo S."/>
            <person name="Lyhne E.K."/>
            <person name="Kogle M.E."/>
            <person name="Clum A."/>
            <person name="Lipzen A."/>
            <person name="Salamov A."/>
            <person name="Ngan C.Y."/>
            <person name="Daum C."/>
            <person name="Chiniquy J."/>
            <person name="Barry K."/>
            <person name="LaButti K."/>
            <person name="Haridas S."/>
            <person name="Simmons B.A."/>
            <person name="Magnuson J.K."/>
            <person name="Mortensen U.H."/>
            <person name="Larsen T.O."/>
            <person name="Grigoriev I.V."/>
            <person name="Baker S.E."/>
            <person name="Andersen M.R."/>
        </authorList>
    </citation>
    <scope>NUCLEOTIDE SEQUENCE [LARGE SCALE GENOMIC DNA]</scope>
    <source>
        <strain evidence="4">IBT 16806</strain>
    </source>
</reference>
<feature type="compositionally biased region" description="Gly residues" evidence="1">
    <location>
        <begin position="392"/>
        <end position="401"/>
    </location>
</feature>
<keyword evidence="2" id="KW-0812">Transmembrane</keyword>
<dbReference type="OMA" id="ARTHHHC"/>
<accession>A0A2I1C3I8</accession>
<feature type="compositionally biased region" description="Basic and acidic residues" evidence="1">
    <location>
        <begin position="63"/>
        <end position="77"/>
    </location>
</feature>
<comment type="caution">
    <text evidence="3">The sequence shown here is derived from an EMBL/GenBank/DDBJ whole genome shotgun (WGS) entry which is preliminary data.</text>
</comment>
<gene>
    <name evidence="3" type="ORF">P174DRAFT_433594</name>
</gene>
<evidence type="ECO:0000256" key="1">
    <source>
        <dbReference type="SAM" id="MobiDB-lite"/>
    </source>
</evidence>
<feature type="region of interest" description="Disordered" evidence="1">
    <location>
        <begin position="524"/>
        <end position="545"/>
    </location>
</feature>
<evidence type="ECO:0000256" key="2">
    <source>
        <dbReference type="SAM" id="Phobius"/>
    </source>
</evidence>
<proteinExistence type="predicted"/>
<dbReference type="VEuPathDB" id="FungiDB:P174DRAFT_433594"/>
<dbReference type="EMBL" id="MSZS01000006">
    <property type="protein sequence ID" value="PKX92207.1"/>
    <property type="molecule type" value="Genomic_DNA"/>
</dbReference>
<feature type="compositionally biased region" description="Low complexity" evidence="1">
    <location>
        <begin position="245"/>
        <end position="259"/>
    </location>
</feature>
<feature type="region of interest" description="Disordered" evidence="1">
    <location>
        <begin position="1"/>
        <end position="88"/>
    </location>
</feature>
<keyword evidence="2" id="KW-0472">Membrane</keyword>
<name>A0A2I1C3I8_ASPN1</name>
<evidence type="ECO:0000313" key="3">
    <source>
        <dbReference type="EMBL" id="PKX92207.1"/>
    </source>
</evidence>
<dbReference type="AlphaFoldDB" id="A0A2I1C3I8"/>
<dbReference type="Proteomes" id="UP000234474">
    <property type="component" value="Unassembled WGS sequence"/>
</dbReference>
<dbReference type="OrthoDB" id="5421784at2759"/>
<protein>
    <submittedName>
        <fullName evidence="3">Uncharacterized protein</fullName>
    </submittedName>
</protein>
<keyword evidence="4" id="KW-1185">Reference proteome</keyword>
<keyword evidence="2" id="KW-1133">Transmembrane helix</keyword>
<sequence length="612" mass="63756">MAHNGISRSQRLTRLMKQKHRTRHEEVEPASQPGEGSAGSLISSMKKAHVLDHNKHHGSSGEVSHKDSDYSLGKRQDSSAVPPGSQTEALTTAVTSVGEAPPDTVAALPTPISEPASSQPTVDLTIIPTTSVSLSLDLSASISVSVPTSIAIINSASSTQSSALIPSARSSSAVLSSTPIASPKPTSTSTISSSTNTNGTSSYASYDSTSSDSGDYSTTSVPEATTTADLYSTGTYFVGGDSGATATGQAPSATTSSSSSGGGLDSVTTKRIVGGVVGGLAGAFFLLALLFFLLRRRKTALFGPNRGLPASDGAGGTAGEGGSVSRTEMASRRSSRDPLFTASYFAPAFMKRWRQSNQTVRSDDSTLTSTTTSERGFQKISGRKIPSVLQSGGDGYGGGFDQGSPTASEPSMSLAPGSPVQPRSVISQPPPSMPYGMPLDVSYTRETDEPESVVVFRPSPARTPVASSTNVSVVNVPAASRAIPQPGEAFSVRIDRTYSLQFSARCVDRQPTITDSPYISPAQLPAQLLGHGPPSGSNSPDSSTHLHSKSTLRLYTIFAHQRAMSLMSGLYLLSFMDTPIYSISISHLLWLYFLTSHVHSSSSIISLNARSG</sequence>
<feature type="transmembrane region" description="Helical" evidence="2">
    <location>
        <begin position="570"/>
        <end position="593"/>
    </location>
</feature>
<feature type="region of interest" description="Disordered" evidence="1">
    <location>
        <begin position="355"/>
        <end position="431"/>
    </location>
</feature>
<dbReference type="RefSeq" id="XP_024680802.1">
    <property type="nucleotide sequence ID" value="XM_024825815.1"/>
</dbReference>
<dbReference type="STRING" id="1392255.A0A2I1C3I8"/>
<feature type="compositionally biased region" description="Low complexity" evidence="1">
    <location>
        <begin position="174"/>
        <end position="220"/>
    </location>
</feature>
<feature type="transmembrane region" description="Helical" evidence="2">
    <location>
        <begin position="272"/>
        <end position="294"/>
    </location>
</feature>
<feature type="region of interest" description="Disordered" evidence="1">
    <location>
        <begin position="304"/>
        <end position="335"/>
    </location>
</feature>
<evidence type="ECO:0000313" key="4">
    <source>
        <dbReference type="Proteomes" id="UP000234474"/>
    </source>
</evidence>
<feature type="region of interest" description="Disordered" evidence="1">
    <location>
        <begin position="174"/>
        <end position="221"/>
    </location>
</feature>
<feature type="region of interest" description="Disordered" evidence="1">
    <location>
        <begin position="245"/>
        <end position="265"/>
    </location>
</feature>
<dbReference type="GeneID" id="36533140"/>
<feature type="compositionally biased region" description="Low complexity" evidence="1">
    <location>
        <begin position="530"/>
        <end position="543"/>
    </location>
</feature>
<organism evidence="3 4">
    <name type="scientific">Aspergillus novofumigatus (strain IBT 16806)</name>
    <dbReference type="NCBI Taxonomy" id="1392255"/>
    <lineage>
        <taxon>Eukaryota</taxon>
        <taxon>Fungi</taxon>
        <taxon>Dikarya</taxon>
        <taxon>Ascomycota</taxon>
        <taxon>Pezizomycotina</taxon>
        <taxon>Eurotiomycetes</taxon>
        <taxon>Eurotiomycetidae</taxon>
        <taxon>Eurotiales</taxon>
        <taxon>Aspergillaceae</taxon>
        <taxon>Aspergillus</taxon>
        <taxon>Aspergillus subgen. Fumigati</taxon>
    </lineage>
</organism>